<evidence type="ECO:0000259" key="18">
    <source>
        <dbReference type="PROSITE" id="PS50966"/>
    </source>
</evidence>
<evidence type="ECO:0000256" key="12">
    <source>
        <dbReference type="ARBA" id="ARBA00047811"/>
    </source>
</evidence>
<dbReference type="InterPro" id="IPR000719">
    <property type="entry name" value="Prot_kinase_dom"/>
</dbReference>
<keyword evidence="5 15" id="KW-0547">Nucleotide-binding</keyword>
<comment type="catalytic activity">
    <reaction evidence="12">
        <text>L-threonyl-[protein] + ATP = O-phospho-L-threonyl-[protein] + ADP + H(+)</text>
        <dbReference type="Rhea" id="RHEA:46608"/>
        <dbReference type="Rhea" id="RHEA-COMP:11060"/>
        <dbReference type="Rhea" id="RHEA-COMP:11605"/>
        <dbReference type="ChEBI" id="CHEBI:15378"/>
        <dbReference type="ChEBI" id="CHEBI:30013"/>
        <dbReference type="ChEBI" id="CHEBI:30616"/>
        <dbReference type="ChEBI" id="CHEBI:61977"/>
        <dbReference type="ChEBI" id="CHEBI:456216"/>
        <dbReference type="EC" id="2.7.11.22"/>
    </reaction>
</comment>
<reference evidence="19" key="1">
    <citation type="submission" date="2013-12" db="EMBL/GenBank/DDBJ databases">
        <title>The Genome Sequence of Aphanomyces invadans NJM9701.</title>
        <authorList>
            <consortium name="The Broad Institute Genomics Platform"/>
            <person name="Russ C."/>
            <person name="Tyler B."/>
            <person name="van West P."/>
            <person name="Dieguez-Uribeondo J."/>
            <person name="Young S.K."/>
            <person name="Zeng Q."/>
            <person name="Gargeya S."/>
            <person name="Fitzgerald M."/>
            <person name="Abouelleil A."/>
            <person name="Alvarado L."/>
            <person name="Chapman S.B."/>
            <person name="Gainer-Dewar J."/>
            <person name="Goldberg J."/>
            <person name="Griggs A."/>
            <person name="Gujja S."/>
            <person name="Hansen M."/>
            <person name="Howarth C."/>
            <person name="Imamovic A."/>
            <person name="Ireland A."/>
            <person name="Larimer J."/>
            <person name="McCowan C."/>
            <person name="Murphy C."/>
            <person name="Pearson M."/>
            <person name="Poon T.W."/>
            <person name="Priest M."/>
            <person name="Roberts A."/>
            <person name="Saif S."/>
            <person name="Shea T."/>
            <person name="Sykes S."/>
            <person name="Wortman J."/>
            <person name="Nusbaum C."/>
            <person name="Birren B."/>
        </authorList>
    </citation>
    <scope>NUCLEOTIDE SEQUENCE [LARGE SCALE GENOMIC DNA]</scope>
    <source>
        <strain evidence="19">NJM9701</strain>
    </source>
</reference>
<evidence type="ECO:0000256" key="15">
    <source>
        <dbReference type="PROSITE-ProRule" id="PRU10141"/>
    </source>
</evidence>
<keyword evidence="7 15" id="KW-0067">ATP-binding</keyword>
<dbReference type="InterPro" id="IPR007527">
    <property type="entry name" value="Znf_SWIM"/>
</dbReference>
<evidence type="ECO:0000256" key="2">
    <source>
        <dbReference type="ARBA" id="ARBA00012425"/>
    </source>
</evidence>
<evidence type="ECO:0000256" key="4">
    <source>
        <dbReference type="ARBA" id="ARBA00022679"/>
    </source>
</evidence>
<dbReference type="VEuPathDB" id="FungiDB:H310_14115"/>
<dbReference type="InterPro" id="IPR017441">
    <property type="entry name" value="Protein_kinase_ATP_BS"/>
</dbReference>
<evidence type="ECO:0000256" key="1">
    <source>
        <dbReference type="ARBA" id="ARBA00006485"/>
    </source>
</evidence>
<dbReference type="Pfam" id="PF00069">
    <property type="entry name" value="Pkinase"/>
    <property type="match status" value="1"/>
</dbReference>
<dbReference type="OrthoDB" id="1732493at2759"/>
<dbReference type="GO" id="GO:0008270">
    <property type="term" value="F:zinc ion binding"/>
    <property type="evidence" value="ECO:0007669"/>
    <property type="project" value="UniProtKB-KW"/>
</dbReference>
<dbReference type="GO" id="GO:0005524">
    <property type="term" value="F:ATP binding"/>
    <property type="evidence" value="ECO:0007669"/>
    <property type="project" value="UniProtKB-UniRule"/>
</dbReference>
<keyword evidence="14" id="KW-0863">Zinc-finger</keyword>
<evidence type="ECO:0000256" key="9">
    <source>
        <dbReference type="ARBA" id="ARBA00039612"/>
    </source>
</evidence>
<keyword evidence="14" id="KW-0479">Metal-binding</keyword>
<evidence type="ECO:0000256" key="16">
    <source>
        <dbReference type="RuleBase" id="RU000304"/>
    </source>
</evidence>
<evidence type="ECO:0000256" key="3">
    <source>
        <dbReference type="ARBA" id="ARBA00022527"/>
    </source>
</evidence>
<evidence type="ECO:0000256" key="8">
    <source>
        <dbReference type="ARBA" id="ARBA00038543"/>
    </source>
</evidence>
<sequence length="408" mass="45852">MTTRSRPRTSTVPSAGPDAAFGTCRDVDEFEKLNRIGEGTYGTVYRARDKVSGEIVALKRVILHNEKQDGFPITAIREIKLLKRLCQENCVQLKDVVVGRKRSGYPTSCTCRASHVSSSVFLVFEYCEHDLSALMSNVDCPFSESEVKRVLMELLSAVEYLHSMNIIHRDLKLSNILYDGFGRVKLADFGLARETGFPLPSNMTPKVVTLWYRAPELLLGAESYSPSIDIWACGCIFGELILNRPLMNGSTDLEQLQLIYKTLGRPTDRIWPGMSNLPHAAKLQFDSSPYLYNHIPKLFETHLSAAVRRVFSTRCSSLRSISLQGLDLLQRMLAYDPAKRITASNALRHPYFDERPFPKDVGMMPTFPSQHNNMQLHRPASGPVRIDHQFGQAFGGPVGDASKKRKIL</sequence>
<keyword evidence="6 19" id="KW-0418">Kinase</keyword>
<accession>A0A024TD42</accession>
<dbReference type="STRING" id="157072.A0A024TD42"/>
<dbReference type="FunFam" id="3.30.200.20:FF:000124">
    <property type="entry name" value="Cyclin-dependent kinase 4"/>
    <property type="match status" value="1"/>
</dbReference>
<dbReference type="PROSITE" id="PS00108">
    <property type="entry name" value="PROTEIN_KINASE_ST"/>
    <property type="match status" value="1"/>
</dbReference>
<dbReference type="eggNOG" id="KOG0663">
    <property type="taxonomic scope" value="Eukaryota"/>
</dbReference>
<dbReference type="Gene3D" id="1.10.510.10">
    <property type="entry name" value="Transferase(Phosphotransferase) domain 1"/>
    <property type="match status" value="1"/>
</dbReference>
<comment type="subunit">
    <text evidence="8">May form a complex composed of at least the catalytic subunit CRK2 and a cyclin.</text>
</comment>
<feature type="domain" description="Protein kinase" evidence="17">
    <location>
        <begin position="30"/>
        <end position="352"/>
    </location>
</feature>
<evidence type="ECO:0000256" key="6">
    <source>
        <dbReference type="ARBA" id="ARBA00022777"/>
    </source>
</evidence>
<evidence type="ECO:0000256" key="5">
    <source>
        <dbReference type="ARBA" id="ARBA00022741"/>
    </source>
</evidence>
<dbReference type="PROSITE" id="PS00107">
    <property type="entry name" value="PROTEIN_KINASE_ATP"/>
    <property type="match status" value="1"/>
</dbReference>
<dbReference type="GO" id="GO:0004693">
    <property type="term" value="F:cyclin-dependent protein serine/threonine kinase activity"/>
    <property type="evidence" value="ECO:0007669"/>
    <property type="project" value="UniProtKB-EC"/>
</dbReference>
<keyword evidence="4" id="KW-0808">Transferase</keyword>
<proteinExistence type="inferred from homology"/>
<dbReference type="RefSeq" id="XP_008880109.1">
    <property type="nucleotide sequence ID" value="XM_008881887.1"/>
</dbReference>
<comment type="similarity">
    <text evidence="1">Belongs to the protein kinase superfamily. CMGC Ser/Thr protein kinase family. CDC2/CDKX subfamily.</text>
</comment>
<dbReference type="EMBL" id="KI914012">
    <property type="protein sequence ID" value="ETV91272.1"/>
    <property type="molecule type" value="Genomic_DNA"/>
</dbReference>
<evidence type="ECO:0000256" key="7">
    <source>
        <dbReference type="ARBA" id="ARBA00022840"/>
    </source>
</evidence>
<name>A0A024TD42_9STRA</name>
<dbReference type="InterPro" id="IPR008271">
    <property type="entry name" value="Ser/Thr_kinase_AS"/>
</dbReference>
<dbReference type="SUPFAM" id="SSF56112">
    <property type="entry name" value="Protein kinase-like (PK-like)"/>
    <property type="match status" value="1"/>
</dbReference>
<keyword evidence="14" id="KW-0862">Zinc</keyword>
<evidence type="ECO:0000313" key="19">
    <source>
        <dbReference type="EMBL" id="ETV91272.1"/>
    </source>
</evidence>
<gene>
    <name evidence="19" type="ORF">H310_14115</name>
</gene>
<dbReference type="AlphaFoldDB" id="A0A024TD42"/>
<protein>
    <recommendedName>
        <fullName evidence="9">Cyclin-dependent kinase 2 homolog</fullName>
        <ecNumber evidence="2">2.7.11.22</ecNumber>
    </recommendedName>
    <alternativeName>
        <fullName evidence="10">Cell division control protein 2 homolog</fullName>
    </alternativeName>
    <alternativeName>
        <fullName evidence="11">cdc2-related kinase 2</fullName>
    </alternativeName>
</protein>
<organism evidence="19">
    <name type="scientific">Aphanomyces invadans</name>
    <dbReference type="NCBI Taxonomy" id="157072"/>
    <lineage>
        <taxon>Eukaryota</taxon>
        <taxon>Sar</taxon>
        <taxon>Stramenopiles</taxon>
        <taxon>Oomycota</taxon>
        <taxon>Saprolegniomycetes</taxon>
        <taxon>Saprolegniales</taxon>
        <taxon>Verrucalvaceae</taxon>
        <taxon>Aphanomyces</taxon>
    </lineage>
</organism>
<dbReference type="EC" id="2.7.11.22" evidence="2"/>
<dbReference type="InterPro" id="IPR011009">
    <property type="entry name" value="Kinase-like_dom_sf"/>
</dbReference>
<comment type="catalytic activity">
    <reaction evidence="13">
        <text>L-seryl-[protein] + ATP = O-phospho-L-seryl-[protein] + ADP + H(+)</text>
        <dbReference type="Rhea" id="RHEA:17989"/>
        <dbReference type="Rhea" id="RHEA-COMP:9863"/>
        <dbReference type="Rhea" id="RHEA-COMP:11604"/>
        <dbReference type="ChEBI" id="CHEBI:15378"/>
        <dbReference type="ChEBI" id="CHEBI:29999"/>
        <dbReference type="ChEBI" id="CHEBI:30616"/>
        <dbReference type="ChEBI" id="CHEBI:83421"/>
        <dbReference type="ChEBI" id="CHEBI:456216"/>
        <dbReference type="EC" id="2.7.11.22"/>
    </reaction>
</comment>
<dbReference type="FunFam" id="1.10.510.10:FF:000624">
    <property type="entry name" value="Mitogen-activated protein kinase"/>
    <property type="match status" value="1"/>
</dbReference>
<dbReference type="PANTHER" id="PTHR24056:SF107">
    <property type="entry name" value="CYCLIN-DEPENDENT KINASE 11A-RELATED"/>
    <property type="match status" value="1"/>
</dbReference>
<dbReference type="GO" id="GO:0007346">
    <property type="term" value="P:regulation of mitotic cell cycle"/>
    <property type="evidence" value="ECO:0007669"/>
    <property type="project" value="TreeGrafter"/>
</dbReference>
<dbReference type="InterPro" id="IPR050108">
    <property type="entry name" value="CDK"/>
</dbReference>
<dbReference type="PANTHER" id="PTHR24056">
    <property type="entry name" value="CELL DIVISION PROTEIN KINASE"/>
    <property type="match status" value="1"/>
</dbReference>
<dbReference type="GeneID" id="20091165"/>
<evidence type="ECO:0000256" key="14">
    <source>
        <dbReference type="PROSITE-ProRule" id="PRU00325"/>
    </source>
</evidence>
<feature type="domain" description="SWIM-type" evidence="18">
    <location>
        <begin position="94"/>
        <end position="138"/>
    </location>
</feature>
<dbReference type="GO" id="GO:0005634">
    <property type="term" value="C:nucleus"/>
    <property type="evidence" value="ECO:0007669"/>
    <property type="project" value="TreeGrafter"/>
</dbReference>
<evidence type="ECO:0000256" key="10">
    <source>
        <dbReference type="ARBA" id="ARBA00041902"/>
    </source>
</evidence>
<feature type="binding site" evidence="15">
    <location>
        <position position="59"/>
    </location>
    <ligand>
        <name>ATP</name>
        <dbReference type="ChEBI" id="CHEBI:30616"/>
    </ligand>
</feature>
<keyword evidence="3 16" id="KW-0723">Serine/threonine-protein kinase</keyword>
<evidence type="ECO:0000256" key="13">
    <source>
        <dbReference type="ARBA" id="ARBA00048367"/>
    </source>
</evidence>
<dbReference type="PROSITE" id="PS50966">
    <property type="entry name" value="ZF_SWIM"/>
    <property type="match status" value="1"/>
</dbReference>
<dbReference type="SMART" id="SM00220">
    <property type="entry name" value="S_TKc"/>
    <property type="match status" value="1"/>
</dbReference>
<dbReference type="Gene3D" id="3.30.200.20">
    <property type="entry name" value="Phosphorylase Kinase, domain 1"/>
    <property type="match status" value="1"/>
</dbReference>
<evidence type="ECO:0000256" key="11">
    <source>
        <dbReference type="ARBA" id="ARBA00042858"/>
    </source>
</evidence>
<evidence type="ECO:0000259" key="17">
    <source>
        <dbReference type="PROSITE" id="PS50011"/>
    </source>
</evidence>
<dbReference type="PROSITE" id="PS50011">
    <property type="entry name" value="PROTEIN_KINASE_DOM"/>
    <property type="match status" value="1"/>
</dbReference>